<evidence type="ECO:0000313" key="11">
    <source>
        <dbReference type="Proteomes" id="UP000035651"/>
    </source>
</evidence>
<evidence type="ECO:0000256" key="2">
    <source>
        <dbReference type="ARBA" id="ARBA00009298"/>
    </source>
</evidence>
<name>A0A0H3WU85_9BURK</name>
<dbReference type="PANTHER" id="PTHR33778">
    <property type="entry name" value="PROTEIN MGTC"/>
    <property type="match status" value="1"/>
</dbReference>
<feature type="transmembrane region" description="Helical" evidence="7">
    <location>
        <begin position="118"/>
        <end position="136"/>
    </location>
</feature>
<dbReference type="STRING" id="656179.AB870_19280"/>
<keyword evidence="5 7" id="KW-1133">Transmembrane helix</keyword>
<dbReference type="InterPro" id="IPR049177">
    <property type="entry name" value="MgtC_SapB_SrpB_YhiD_N"/>
</dbReference>
<feature type="compositionally biased region" description="Basic and acidic residues" evidence="8">
    <location>
        <begin position="164"/>
        <end position="174"/>
    </location>
</feature>
<keyword evidence="4 7" id="KW-0812">Transmembrane</keyword>
<protein>
    <recommendedName>
        <fullName evidence="7">Protein MgtC</fullName>
    </recommendedName>
</protein>
<dbReference type="EMBL" id="CP011807">
    <property type="protein sequence ID" value="AKM31789.1"/>
    <property type="molecule type" value="Genomic_DNA"/>
</dbReference>
<dbReference type="RefSeq" id="WP_047907560.1">
    <property type="nucleotide sequence ID" value="NZ_CP011807.3"/>
</dbReference>
<feature type="transmembrane region" description="Helical" evidence="7">
    <location>
        <begin position="66"/>
        <end position="86"/>
    </location>
</feature>
<evidence type="ECO:0000256" key="4">
    <source>
        <dbReference type="ARBA" id="ARBA00022692"/>
    </source>
</evidence>
<dbReference type="PANTHER" id="PTHR33778:SF1">
    <property type="entry name" value="MAGNESIUM TRANSPORTER YHID-RELATED"/>
    <property type="match status" value="1"/>
</dbReference>
<gene>
    <name evidence="10" type="ORF">AB870_19280</name>
</gene>
<evidence type="ECO:0000256" key="7">
    <source>
        <dbReference type="RuleBase" id="RU365041"/>
    </source>
</evidence>
<dbReference type="GO" id="GO:0005886">
    <property type="term" value="C:plasma membrane"/>
    <property type="evidence" value="ECO:0007669"/>
    <property type="project" value="UniProtKB-SubCell"/>
</dbReference>
<organism evidence="10 11">
    <name type="scientific">Pandoraea faecigallinarum</name>
    <dbReference type="NCBI Taxonomy" id="656179"/>
    <lineage>
        <taxon>Bacteria</taxon>
        <taxon>Pseudomonadati</taxon>
        <taxon>Pseudomonadota</taxon>
        <taxon>Betaproteobacteria</taxon>
        <taxon>Burkholderiales</taxon>
        <taxon>Burkholderiaceae</taxon>
        <taxon>Pandoraea</taxon>
    </lineage>
</organism>
<keyword evidence="3" id="KW-1003">Cell membrane</keyword>
<accession>A0A0H3WU85</accession>
<dbReference type="PRINTS" id="PR01837">
    <property type="entry name" value="MGTCSAPBPROT"/>
</dbReference>
<comment type="subcellular location">
    <subcellularLocation>
        <location evidence="7">Cell inner membrane</location>
        <topology evidence="7">Multi-pass membrane protein</topology>
    </subcellularLocation>
    <subcellularLocation>
        <location evidence="1">Cell membrane</location>
        <topology evidence="1">Multi-pass membrane protein</topology>
    </subcellularLocation>
</comment>
<feature type="domain" description="MgtC/SapB/SrpB/YhiD N-terminal" evidence="9">
    <location>
        <begin position="11"/>
        <end position="140"/>
    </location>
</feature>
<dbReference type="AlphaFoldDB" id="A0A0H3WU85"/>
<feature type="transmembrane region" description="Helical" evidence="7">
    <location>
        <begin position="32"/>
        <end position="54"/>
    </location>
</feature>
<reference evidence="10" key="1">
    <citation type="submission" date="2016-06" db="EMBL/GenBank/DDBJ databases">
        <title>Complete Genome Sequence of Pandoraea faecigallinarum DSM-23572.</title>
        <authorList>
            <person name="Yong D."/>
            <person name="Ee R."/>
            <person name="Lim Y.-L."/>
            <person name="Yin W.-F."/>
            <person name="Chan K.-G."/>
        </authorList>
    </citation>
    <scope>NUCLEOTIDE SEQUENCE</scope>
    <source>
        <strain evidence="10">DSM 23572</strain>
    </source>
</reference>
<feature type="transmembrane region" description="Helical" evidence="7">
    <location>
        <begin position="93"/>
        <end position="112"/>
    </location>
</feature>
<evidence type="ECO:0000259" key="9">
    <source>
        <dbReference type="Pfam" id="PF02308"/>
    </source>
</evidence>
<dbReference type="Pfam" id="PF02308">
    <property type="entry name" value="MgtC"/>
    <property type="match status" value="1"/>
</dbReference>
<dbReference type="InterPro" id="IPR003416">
    <property type="entry name" value="MgtC/SapB/SrpB/YhiD_fam"/>
</dbReference>
<evidence type="ECO:0000256" key="1">
    <source>
        <dbReference type="ARBA" id="ARBA00004651"/>
    </source>
</evidence>
<dbReference type="PATRIC" id="fig|656179.3.peg.4113"/>
<evidence type="ECO:0000256" key="6">
    <source>
        <dbReference type="ARBA" id="ARBA00023136"/>
    </source>
</evidence>
<feature type="region of interest" description="Disordered" evidence="8">
    <location>
        <begin position="149"/>
        <end position="174"/>
    </location>
</feature>
<proteinExistence type="inferred from homology"/>
<comment type="similarity">
    <text evidence="2 7">Belongs to the MgtC/SapB family.</text>
</comment>
<dbReference type="KEGG" id="pfg:AB870_19280"/>
<evidence type="ECO:0000256" key="5">
    <source>
        <dbReference type="ARBA" id="ARBA00022989"/>
    </source>
</evidence>
<sequence length="174" mass="18093">MAEIIEVTLRLTAALILGGLVGLNRNLHHKSVGLRTLAIVSFGSALFVLAVVPFPGTALPYDGSSVSRVVQGIVAGIGFLGAGCIVRPSHGASVHGFTTAAALWSTTGIGIICGLGRWHIALVAMVLLLIVLALGGRIESLAHRWLGHDEPDKHSPDGDAPAPRVHDDKRAPRG</sequence>
<dbReference type="Proteomes" id="UP000035651">
    <property type="component" value="Chromosome"/>
</dbReference>
<evidence type="ECO:0000256" key="8">
    <source>
        <dbReference type="SAM" id="MobiDB-lite"/>
    </source>
</evidence>
<evidence type="ECO:0000256" key="3">
    <source>
        <dbReference type="ARBA" id="ARBA00022475"/>
    </source>
</evidence>
<keyword evidence="7" id="KW-0997">Cell inner membrane</keyword>
<dbReference type="OrthoDB" id="9811198at2"/>
<evidence type="ECO:0000313" key="10">
    <source>
        <dbReference type="EMBL" id="AKM31789.1"/>
    </source>
</evidence>
<keyword evidence="6 7" id="KW-0472">Membrane</keyword>
<keyword evidence="11" id="KW-1185">Reference proteome</keyword>